<evidence type="ECO:0000256" key="2">
    <source>
        <dbReference type="ARBA" id="ARBA00022737"/>
    </source>
</evidence>
<organism evidence="3 4">
    <name type="scientific">Bradyrhizobium retamae</name>
    <dbReference type="NCBI Taxonomy" id="1300035"/>
    <lineage>
        <taxon>Bacteria</taxon>
        <taxon>Pseudomonadati</taxon>
        <taxon>Pseudomonadota</taxon>
        <taxon>Alphaproteobacteria</taxon>
        <taxon>Hyphomicrobiales</taxon>
        <taxon>Nitrobacteraceae</taxon>
        <taxon>Bradyrhizobium</taxon>
    </lineage>
</organism>
<dbReference type="SMART" id="SM00369">
    <property type="entry name" value="LRR_TYP"/>
    <property type="match status" value="3"/>
</dbReference>
<dbReference type="EMBL" id="LLYA01000079">
    <property type="protein sequence ID" value="KRR28647.1"/>
    <property type="molecule type" value="Genomic_DNA"/>
</dbReference>
<reference evidence="3 4" key="1">
    <citation type="submission" date="2014-03" db="EMBL/GenBank/DDBJ databases">
        <title>Bradyrhizobium valentinum sp. nov., isolated from effective nodules of Lupinus mariae-josephae, a lupine endemic of basic-lime soils in Eastern Spain.</title>
        <authorList>
            <person name="Duran D."/>
            <person name="Rey L."/>
            <person name="Navarro A."/>
            <person name="Busquets A."/>
            <person name="Imperial J."/>
            <person name="Ruiz-Argueso T."/>
        </authorList>
    </citation>
    <scope>NUCLEOTIDE SEQUENCE [LARGE SCALE GENOMIC DNA]</scope>
    <source>
        <strain evidence="3 4">Ro19</strain>
    </source>
</reference>
<dbReference type="InterPro" id="IPR050216">
    <property type="entry name" value="LRR_domain-containing"/>
</dbReference>
<gene>
    <name evidence="3" type="ORF">CQ13_20515</name>
</gene>
<dbReference type="InterPro" id="IPR032675">
    <property type="entry name" value="LRR_dom_sf"/>
</dbReference>
<protein>
    <submittedName>
        <fullName evidence="3">Uncharacterized protein</fullName>
    </submittedName>
</protein>
<keyword evidence="4" id="KW-1185">Reference proteome</keyword>
<name>A0A0R3N8C9_9BRAD</name>
<dbReference type="PANTHER" id="PTHR48051">
    <property type="match status" value="1"/>
</dbReference>
<comment type="caution">
    <text evidence="3">The sequence shown here is derived from an EMBL/GenBank/DDBJ whole genome shotgun (WGS) entry which is preliminary data.</text>
</comment>
<dbReference type="PANTHER" id="PTHR48051:SF1">
    <property type="entry name" value="RAS SUPPRESSOR PROTEIN 1"/>
    <property type="match status" value="1"/>
</dbReference>
<dbReference type="GO" id="GO:0005737">
    <property type="term" value="C:cytoplasm"/>
    <property type="evidence" value="ECO:0007669"/>
    <property type="project" value="TreeGrafter"/>
</dbReference>
<keyword evidence="1" id="KW-0433">Leucine-rich repeat</keyword>
<dbReference type="SMART" id="SM00364">
    <property type="entry name" value="LRR_BAC"/>
    <property type="match status" value="3"/>
</dbReference>
<evidence type="ECO:0000313" key="4">
    <source>
        <dbReference type="Proteomes" id="UP000052023"/>
    </source>
</evidence>
<dbReference type="Proteomes" id="UP000052023">
    <property type="component" value="Unassembled WGS sequence"/>
</dbReference>
<dbReference type="InterPro" id="IPR003591">
    <property type="entry name" value="Leu-rich_rpt_typical-subtyp"/>
</dbReference>
<dbReference type="Gene3D" id="3.80.10.10">
    <property type="entry name" value="Ribonuclease Inhibitor"/>
    <property type="match status" value="1"/>
</dbReference>
<accession>A0A0R3N8C9</accession>
<sequence length="100" mass="11176">MRMSALRTLDPGHNQLRRIPAALGELVDLSDFLYLHDNALKELPPSLGRLTRLRYLNISENEFESLPDAVTEMSGLLELRVTDNRLTTLPATIFQADAAA</sequence>
<keyword evidence="2" id="KW-0677">Repeat</keyword>
<dbReference type="SUPFAM" id="SSF52058">
    <property type="entry name" value="L domain-like"/>
    <property type="match status" value="1"/>
</dbReference>
<dbReference type="AlphaFoldDB" id="A0A0R3N8C9"/>
<dbReference type="InterPro" id="IPR001611">
    <property type="entry name" value="Leu-rich_rpt"/>
</dbReference>
<dbReference type="Pfam" id="PF13855">
    <property type="entry name" value="LRR_8"/>
    <property type="match status" value="1"/>
</dbReference>
<evidence type="ECO:0000313" key="3">
    <source>
        <dbReference type="EMBL" id="KRR28647.1"/>
    </source>
</evidence>
<proteinExistence type="predicted"/>
<evidence type="ECO:0000256" key="1">
    <source>
        <dbReference type="ARBA" id="ARBA00022614"/>
    </source>
</evidence>